<protein>
    <recommendedName>
        <fullName evidence="2">MORN repeat-containing protein</fullName>
    </recommendedName>
</protein>
<reference evidence="1" key="1">
    <citation type="submission" date="2023-07" db="EMBL/GenBank/DDBJ databases">
        <authorList>
            <person name="Xia Y."/>
        </authorList>
    </citation>
    <scope>NUCLEOTIDE SEQUENCE</scope>
    <source>
        <strain evidence="1">F</strain>
    </source>
</reference>
<name>A0AA96J0P5_9VIRU</name>
<dbReference type="Gene3D" id="2.20.110.10">
    <property type="entry name" value="Histone H3 K4-specific methyltransferase SET7/9 N-terminal domain"/>
    <property type="match status" value="1"/>
</dbReference>
<organism evidence="1">
    <name type="scientific">Marseillevirus sp</name>
    <dbReference type="NCBI Taxonomy" id="2809551"/>
    <lineage>
        <taxon>Viruses</taxon>
        <taxon>Varidnaviria</taxon>
        <taxon>Bamfordvirae</taxon>
        <taxon>Nucleocytoviricota</taxon>
        <taxon>Megaviricetes</taxon>
        <taxon>Pimascovirales</taxon>
        <taxon>Pimascovirales incertae sedis</taxon>
        <taxon>Marseilleviridae</taxon>
        <taxon>Marseillevirus</taxon>
    </lineage>
</organism>
<evidence type="ECO:0000313" key="1">
    <source>
        <dbReference type="EMBL" id="WNL49832.1"/>
    </source>
</evidence>
<accession>A0AA96J0P5</accession>
<sequence length="256" mass="29448">MEKFFEKREVCCYSICSFYLDLPQPKEWIRTEEGPEVLCSRRGETARTVRQLLPDGSEHGKQFVVNNFGTENYFAKFGKKHGVFTTYCESSENSTEGEFVDGVPHGTHTISNKGKVIADAVYDNGVFISHEFFLDSREKCPMYCCLWRVAAIYPHKITIKEEGQRVSLCFEDRGFEGLTEWFVIDKSLENDINLIRCRGADKSLAPLRIMDGLSMAPGTLLLPPVKEIFLFCDKRKDKEGNIQERRAEDRCVVRVW</sequence>
<evidence type="ECO:0008006" key="2">
    <source>
        <dbReference type="Google" id="ProtNLM"/>
    </source>
</evidence>
<gene>
    <name evidence="1" type="ORF">MarFTMF_316</name>
</gene>
<dbReference type="EMBL" id="OR343188">
    <property type="protein sequence ID" value="WNL49832.1"/>
    <property type="molecule type" value="Genomic_DNA"/>
</dbReference>
<proteinExistence type="predicted"/>
<dbReference type="SUPFAM" id="SSF82185">
    <property type="entry name" value="Histone H3 K4-specific methyltransferase SET7/9 N-terminal domain"/>
    <property type="match status" value="1"/>
</dbReference>